<dbReference type="Pfam" id="PF13358">
    <property type="entry name" value="DDE_3"/>
    <property type="match status" value="1"/>
</dbReference>
<dbReference type="GO" id="GO:0003677">
    <property type="term" value="F:DNA binding"/>
    <property type="evidence" value="ECO:0007669"/>
    <property type="project" value="InterPro"/>
</dbReference>
<dbReference type="InterPro" id="IPR038717">
    <property type="entry name" value="Tc1-like_DDE_dom"/>
</dbReference>
<keyword evidence="4" id="KW-1185">Reference proteome</keyword>
<name>A0A5J4YJM6_PORPP</name>
<organism evidence="3 4">
    <name type="scientific">Porphyridium purpureum</name>
    <name type="common">Red alga</name>
    <name type="synonym">Porphyridium cruentum</name>
    <dbReference type="NCBI Taxonomy" id="35688"/>
    <lineage>
        <taxon>Eukaryota</taxon>
        <taxon>Rhodophyta</taxon>
        <taxon>Bangiophyceae</taxon>
        <taxon>Porphyridiales</taxon>
        <taxon>Porphyridiaceae</taxon>
        <taxon>Porphyridium</taxon>
    </lineage>
</organism>
<evidence type="ECO:0000313" key="3">
    <source>
        <dbReference type="EMBL" id="KAA8491651.1"/>
    </source>
</evidence>
<dbReference type="Proteomes" id="UP000324585">
    <property type="component" value="Unassembled WGS sequence"/>
</dbReference>
<dbReference type="PANTHER" id="PTHR23022">
    <property type="entry name" value="TRANSPOSABLE ELEMENT-RELATED"/>
    <property type="match status" value="1"/>
</dbReference>
<dbReference type="Pfam" id="PF01498">
    <property type="entry name" value="HTH_Tnp_Tc3_2"/>
    <property type="match status" value="1"/>
</dbReference>
<sequence length="386" mass="43369">MIKEKKRSNTPCRPAVGTSNCEGFMTRPDRSRPSYATVSRYLASTGHRIVRKKPRLKWLRSSNSERRIIHAVSVDALTSGQVVHKLHLQCSARPVRRTLQAAGFLRYKRVSRKPLLSSDNIRKRLAFATAFIAKPMAFWHQVVFSDEKIWSCDGPFGSSQRWVDCRAKSSSYARRQHSGGGKVHMWAGMSLRGLTMAVFVEGGLNAVKYQQVLLEALLPFGLEMHDFNFTFQQDNAPAHTANSTEAWLDALGVTVLPWPARSPDLNPIENIWGVLSRVVYRKGRQFARVAELKAAVLAAWATDAQKYVVPLLESMPRRLQALSECVSGHGTQSPDSITARFDTGVGDIFEWGAALWGYTVEAHNRIFAHAMHDYLWDDLPELHATP</sequence>
<feature type="domain" description="Tc1-like transposase DDE" evidence="2">
    <location>
        <begin position="164"/>
        <end position="293"/>
    </location>
</feature>
<dbReference type="EMBL" id="VRMN01000012">
    <property type="protein sequence ID" value="KAA8491651.1"/>
    <property type="molecule type" value="Genomic_DNA"/>
</dbReference>
<dbReference type="InterPro" id="IPR002492">
    <property type="entry name" value="Transposase_Tc1-like"/>
</dbReference>
<feature type="domain" description="Transposase Tc1-like" evidence="1">
    <location>
        <begin position="79"/>
        <end position="130"/>
    </location>
</feature>
<dbReference type="InterPro" id="IPR036397">
    <property type="entry name" value="RNaseH_sf"/>
</dbReference>
<accession>A0A5J4YJM6</accession>
<comment type="caution">
    <text evidence="3">The sequence shown here is derived from an EMBL/GenBank/DDBJ whole genome shotgun (WGS) entry which is preliminary data.</text>
</comment>
<dbReference type="GO" id="GO:0006313">
    <property type="term" value="P:DNA transposition"/>
    <property type="evidence" value="ECO:0007669"/>
    <property type="project" value="InterPro"/>
</dbReference>
<dbReference type="PANTHER" id="PTHR23022:SF129">
    <property type="entry name" value="TRANSPOSABLE ELEMENT TC3 TRANSPOSASE"/>
    <property type="match status" value="1"/>
</dbReference>
<reference evidence="4" key="1">
    <citation type="journal article" date="2019" name="Nat. Commun.">
        <title>Expansion of phycobilisome linker gene families in mesophilic red algae.</title>
        <authorList>
            <person name="Lee J."/>
            <person name="Kim D."/>
            <person name="Bhattacharya D."/>
            <person name="Yoon H.S."/>
        </authorList>
    </citation>
    <scope>NUCLEOTIDE SEQUENCE [LARGE SCALE GENOMIC DNA]</scope>
    <source>
        <strain evidence="4">CCMP 1328</strain>
    </source>
</reference>
<protein>
    <submittedName>
        <fullName evidence="3">Transposable element Tc3 transposase</fullName>
    </submittedName>
</protein>
<evidence type="ECO:0000313" key="4">
    <source>
        <dbReference type="Proteomes" id="UP000324585"/>
    </source>
</evidence>
<dbReference type="Gene3D" id="3.30.420.10">
    <property type="entry name" value="Ribonuclease H-like superfamily/Ribonuclease H"/>
    <property type="match status" value="1"/>
</dbReference>
<proteinExistence type="predicted"/>
<evidence type="ECO:0000259" key="2">
    <source>
        <dbReference type="Pfam" id="PF13358"/>
    </source>
</evidence>
<dbReference type="InterPro" id="IPR052338">
    <property type="entry name" value="Transposase_5"/>
</dbReference>
<evidence type="ECO:0000259" key="1">
    <source>
        <dbReference type="Pfam" id="PF01498"/>
    </source>
</evidence>
<dbReference type="AlphaFoldDB" id="A0A5J4YJM6"/>
<dbReference type="GO" id="GO:0015074">
    <property type="term" value="P:DNA integration"/>
    <property type="evidence" value="ECO:0007669"/>
    <property type="project" value="InterPro"/>
</dbReference>
<gene>
    <name evidence="3" type="ORF">FVE85_9698</name>
</gene>